<keyword evidence="3" id="KW-1185">Reference proteome</keyword>
<name>A0A0C3BSH5_PILCF</name>
<evidence type="ECO:0000313" key="3">
    <source>
        <dbReference type="Proteomes" id="UP000054166"/>
    </source>
</evidence>
<dbReference type="Proteomes" id="UP000054166">
    <property type="component" value="Unassembled WGS sequence"/>
</dbReference>
<protein>
    <submittedName>
        <fullName evidence="2">Uncharacterized protein</fullName>
    </submittedName>
</protein>
<dbReference type="InParanoid" id="A0A0C3BSH5"/>
<accession>A0A0C3BSH5</accession>
<proteinExistence type="predicted"/>
<feature type="non-terminal residue" evidence="2">
    <location>
        <position position="1"/>
    </location>
</feature>
<reference evidence="3" key="2">
    <citation type="submission" date="2015-01" db="EMBL/GenBank/DDBJ databases">
        <title>Evolutionary Origins and Diversification of the Mycorrhizal Mutualists.</title>
        <authorList>
            <consortium name="DOE Joint Genome Institute"/>
            <consortium name="Mycorrhizal Genomics Consortium"/>
            <person name="Kohler A."/>
            <person name="Kuo A."/>
            <person name="Nagy L.G."/>
            <person name="Floudas D."/>
            <person name="Copeland A."/>
            <person name="Barry K.W."/>
            <person name="Cichocki N."/>
            <person name="Veneault-Fourrey C."/>
            <person name="LaButti K."/>
            <person name="Lindquist E.A."/>
            <person name="Lipzen A."/>
            <person name="Lundell T."/>
            <person name="Morin E."/>
            <person name="Murat C."/>
            <person name="Riley R."/>
            <person name="Ohm R."/>
            <person name="Sun H."/>
            <person name="Tunlid A."/>
            <person name="Henrissat B."/>
            <person name="Grigoriev I.V."/>
            <person name="Hibbett D.S."/>
            <person name="Martin F."/>
        </authorList>
    </citation>
    <scope>NUCLEOTIDE SEQUENCE [LARGE SCALE GENOMIC DNA]</scope>
    <source>
        <strain evidence="3">F 1598</strain>
    </source>
</reference>
<organism evidence="2 3">
    <name type="scientific">Piloderma croceum (strain F 1598)</name>
    <dbReference type="NCBI Taxonomy" id="765440"/>
    <lineage>
        <taxon>Eukaryota</taxon>
        <taxon>Fungi</taxon>
        <taxon>Dikarya</taxon>
        <taxon>Basidiomycota</taxon>
        <taxon>Agaricomycotina</taxon>
        <taxon>Agaricomycetes</taxon>
        <taxon>Agaricomycetidae</taxon>
        <taxon>Atheliales</taxon>
        <taxon>Atheliaceae</taxon>
        <taxon>Piloderma</taxon>
    </lineage>
</organism>
<evidence type="ECO:0000313" key="2">
    <source>
        <dbReference type="EMBL" id="KIM80287.1"/>
    </source>
</evidence>
<feature type="compositionally biased region" description="Polar residues" evidence="1">
    <location>
        <begin position="9"/>
        <end position="20"/>
    </location>
</feature>
<gene>
    <name evidence="2" type="ORF">PILCRDRAFT_822781</name>
</gene>
<sequence length="56" mass="6184">MYFDLNVPIPTTAQAPSQPLSKKAKGKQPQVATPTTYYTAAQIAAIENRVDLLVHW</sequence>
<reference evidence="2 3" key="1">
    <citation type="submission" date="2014-04" db="EMBL/GenBank/DDBJ databases">
        <authorList>
            <consortium name="DOE Joint Genome Institute"/>
            <person name="Kuo A."/>
            <person name="Tarkka M."/>
            <person name="Buscot F."/>
            <person name="Kohler A."/>
            <person name="Nagy L.G."/>
            <person name="Floudas D."/>
            <person name="Copeland A."/>
            <person name="Barry K.W."/>
            <person name="Cichocki N."/>
            <person name="Veneault-Fourrey C."/>
            <person name="LaButti K."/>
            <person name="Lindquist E.A."/>
            <person name="Lipzen A."/>
            <person name="Lundell T."/>
            <person name="Morin E."/>
            <person name="Murat C."/>
            <person name="Sun H."/>
            <person name="Tunlid A."/>
            <person name="Henrissat B."/>
            <person name="Grigoriev I.V."/>
            <person name="Hibbett D.S."/>
            <person name="Martin F."/>
            <person name="Nordberg H.P."/>
            <person name="Cantor M.N."/>
            <person name="Hua S.X."/>
        </authorList>
    </citation>
    <scope>NUCLEOTIDE SEQUENCE [LARGE SCALE GENOMIC DNA]</scope>
    <source>
        <strain evidence="2 3">F 1598</strain>
    </source>
</reference>
<feature type="region of interest" description="Disordered" evidence="1">
    <location>
        <begin position="1"/>
        <end position="32"/>
    </location>
</feature>
<dbReference type="EMBL" id="KN833005">
    <property type="protein sequence ID" value="KIM80287.1"/>
    <property type="molecule type" value="Genomic_DNA"/>
</dbReference>
<dbReference type="HOGENOM" id="CLU_3015007_0_0_1"/>
<evidence type="ECO:0000256" key="1">
    <source>
        <dbReference type="SAM" id="MobiDB-lite"/>
    </source>
</evidence>
<dbReference type="AlphaFoldDB" id="A0A0C3BSH5"/>